<evidence type="ECO:0000313" key="1">
    <source>
        <dbReference type="EMBL" id="KAH9517225.1"/>
    </source>
</evidence>
<keyword evidence="2" id="KW-1185">Reference proteome</keyword>
<name>A0A922L4Y8_DERFA</name>
<dbReference type="AlphaFoldDB" id="A0A922L4Y8"/>
<dbReference type="EMBL" id="ASGP02000003">
    <property type="protein sequence ID" value="KAH9517225.1"/>
    <property type="molecule type" value="Genomic_DNA"/>
</dbReference>
<organism evidence="1 2">
    <name type="scientific">Dermatophagoides farinae</name>
    <name type="common">American house dust mite</name>
    <dbReference type="NCBI Taxonomy" id="6954"/>
    <lineage>
        <taxon>Eukaryota</taxon>
        <taxon>Metazoa</taxon>
        <taxon>Ecdysozoa</taxon>
        <taxon>Arthropoda</taxon>
        <taxon>Chelicerata</taxon>
        <taxon>Arachnida</taxon>
        <taxon>Acari</taxon>
        <taxon>Acariformes</taxon>
        <taxon>Sarcoptiformes</taxon>
        <taxon>Astigmata</taxon>
        <taxon>Psoroptidia</taxon>
        <taxon>Analgoidea</taxon>
        <taxon>Pyroglyphidae</taxon>
        <taxon>Dermatophagoidinae</taxon>
        <taxon>Dermatophagoides</taxon>
    </lineage>
</organism>
<reference evidence="1" key="1">
    <citation type="submission" date="2013-05" db="EMBL/GenBank/DDBJ databases">
        <authorList>
            <person name="Yim A.K.Y."/>
            <person name="Chan T.F."/>
            <person name="Ji K.M."/>
            <person name="Liu X.Y."/>
            <person name="Zhou J.W."/>
            <person name="Li R.Q."/>
            <person name="Yang K.Y."/>
            <person name="Li J."/>
            <person name="Li M."/>
            <person name="Law P.T.W."/>
            <person name="Wu Y.L."/>
            <person name="Cai Z.L."/>
            <person name="Qin H."/>
            <person name="Bao Y."/>
            <person name="Leung R.K.K."/>
            <person name="Ng P.K.S."/>
            <person name="Zou J."/>
            <person name="Zhong X.J."/>
            <person name="Ran P.X."/>
            <person name="Zhong N.S."/>
            <person name="Liu Z.G."/>
            <person name="Tsui S.K.W."/>
        </authorList>
    </citation>
    <scope>NUCLEOTIDE SEQUENCE</scope>
    <source>
        <strain evidence="1">Derf</strain>
        <tissue evidence="1">Whole organism</tissue>
    </source>
</reference>
<dbReference type="Proteomes" id="UP000790347">
    <property type="component" value="Unassembled WGS sequence"/>
</dbReference>
<protein>
    <submittedName>
        <fullName evidence="1">Uncharacterized protein</fullName>
    </submittedName>
</protein>
<reference evidence="1" key="2">
    <citation type="journal article" date="2022" name="Res Sq">
        <title>Comparative Genomics Reveals Insights into the Divergent Evolution of Astigmatic Mites and Household Pest Adaptations.</title>
        <authorList>
            <person name="Xiong Q."/>
            <person name="Wan A.T.-Y."/>
            <person name="Liu X.-Y."/>
            <person name="Fung C.S.-H."/>
            <person name="Xiao X."/>
            <person name="Malainual N."/>
            <person name="Hou J."/>
            <person name="Wang L."/>
            <person name="Wang M."/>
            <person name="Yang K."/>
            <person name="Cui Y."/>
            <person name="Leung E."/>
            <person name="Nong W."/>
            <person name="Shin S.-K."/>
            <person name="Au S."/>
            <person name="Jeong K.Y."/>
            <person name="Chew F.T."/>
            <person name="Hui J."/>
            <person name="Leung T.F."/>
            <person name="Tungtrongchitr A."/>
            <person name="Zhong N."/>
            <person name="Liu Z."/>
            <person name="Tsui S."/>
        </authorList>
    </citation>
    <scope>NUCLEOTIDE SEQUENCE</scope>
    <source>
        <strain evidence="1">Derf</strain>
        <tissue evidence="1">Whole organism</tissue>
    </source>
</reference>
<gene>
    <name evidence="1" type="ORF">DERF_007908</name>
</gene>
<accession>A0A922L4Y8</accession>
<comment type="caution">
    <text evidence="1">The sequence shown here is derived from an EMBL/GenBank/DDBJ whole genome shotgun (WGS) entry which is preliminary data.</text>
</comment>
<proteinExistence type="predicted"/>
<sequence length="61" mass="6870">MEIIYCCNGGNVFYERGQLALITPDFRAKSKLSVIRGPITKFYHGVESRTLPCMQEKSGSK</sequence>
<evidence type="ECO:0000313" key="2">
    <source>
        <dbReference type="Proteomes" id="UP000790347"/>
    </source>
</evidence>